<proteinExistence type="predicted"/>
<organism evidence="1 2">
    <name type="scientific">Leptospira vanthielii serovar Holland str. Waz Holland = ATCC 700522</name>
    <dbReference type="NCBI Taxonomy" id="1218591"/>
    <lineage>
        <taxon>Bacteria</taxon>
        <taxon>Pseudomonadati</taxon>
        <taxon>Spirochaetota</taxon>
        <taxon>Spirochaetia</taxon>
        <taxon>Leptospirales</taxon>
        <taxon>Leptospiraceae</taxon>
        <taxon>Leptospira</taxon>
    </lineage>
</organism>
<accession>N1W766</accession>
<protein>
    <submittedName>
        <fullName evidence="1">Uncharacterized protein</fullName>
    </submittedName>
</protein>
<dbReference type="AlphaFoldDB" id="N1W766"/>
<dbReference type="Proteomes" id="UP000012227">
    <property type="component" value="Unassembled WGS sequence"/>
</dbReference>
<dbReference type="STRING" id="1218591.LEP1GSC199_2894"/>
<name>N1W766_9LEPT</name>
<evidence type="ECO:0000313" key="2">
    <source>
        <dbReference type="Proteomes" id="UP000012227"/>
    </source>
</evidence>
<dbReference type="EMBL" id="AOGY02000025">
    <property type="protein sequence ID" value="EMY70843.1"/>
    <property type="molecule type" value="Genomic_DNA"/>
</dbReference>
<reference evidence="1 2" key="1">
    <citation type="submission" date="2013-03" db="EMBL/GenBank/DDBJ databases">
        <authorList>
            <person name="Harkins D.M."/>
            <person name="Durkin A.S."/>
            <person name="Brinkac L.M."/>
            <person name="Haft D.H."/>
            <person name="Selengut J.D."/>
            <person name="Sanka R."/>
            <person name="DePew J."/>
            <person name="Purushe J."/>
            <person name="Galloway R.L."/>
            <person name="Vinetz J.M."/>
            <person name="Sutton G.G."/>
            <person name="Nierman W.C."/>
            <person name="Fouts D.E."/>
        </authorList>
    </citation>
    <scope>NUCLEOTIDE SEQUENCE [LARGE SCALE GENOMIC DNA]</scope>
    <source>
        <strain evidence="1 2">Waz Holland</strain>
    </source>
</reference>
<evidence type="ECO:0000313" key="1">
    <source>
        <dbReference type="EMBL" id="EMY70843.1"/>
    </source>
</evidence>
<sequence>MNKQNIYWQLYQDDPILKPGFPSPVLADPSFLFGRIKFLTQHR</sequence>
<gene>
    <name evidence="1" type="ORF">LEP1GSC199_2894</name>
</gene>
<comment type="caution">
    <text evidence="1">The sequence shown here is derived from an EMBL/GenBank/DDBJ whole genome shotgun (WGS) entry which is preliminary data.</text>
</comment>